<evidence type="ECO:0000256" key="1">
    <source>
        <dbReference type="ARBA" id="ARBA00002672"/>
    </source>
</evidence>
<evidence type="ECO:0000256" key="2">
    <source>
        <dbReference type="ARBA" id="ARBA00004651"/>
    </source>
</evidence>
<dbReference type="Pfam" id="PF04973">
    <property type="entry name" value="NMN_transporter"/>
    <property type="match status" value="1"/>
</dbReference>
<protein>
    <recommendedName>
        <fullName evidence="4">Nicotinamide riboside transporter PnuC</fullName>
    </recommendedName>
</protein>
<evidence type="ECO:0000313" key="11">
    <source>
        <dbReference type="EMBL" id="ASG68866.1"/>
    </source>
</evidence>
<keyword evidence="8 10" id="KW-1133">Transmembrane helix</keyword>
<evidence type="ECO:0000256" key="5">
    <source>
        <dbReference type="ARBA" id="ARBA00022448"/>
    </source>
</evidence>
<dbReference type="EMBL" id="CP022132">
    <property type="protein sequence ID" value="ASG68866.1"/>
    <property type="molecule type" value="Genomic_DNA"/>
</dbReference>
<organism evidence="11 12">
    <name type="scientific">Francisella halioticida</name>
    <dbReference type="NCBI Taxonomy" id="549298"/>
    <lineage>
        <taxon>Bacteria</taxon>
        <taxon>Pseudomonadati</taxon>
        <taxon>Pseudomonadota</taxon>
        <taxon>Gammaproteobacteria</taxon>
        <taxon>Thiotrichales</taxon>
        <taxon>Francisellaceae</taxon>
        <taxon>Francisella</taxon>
    </lineage>
</organism>
<evidence type="ECO:0000256" key="6">
    <source>
        <dbReference type="ARBA" id="ARBA00022475"/>
    </source>
</evidence>
<keyword evidence="7 10" id="KW-0812">Transmembrane</keyword>
<comment type="subcellular location">
    <subcellularLocation>
        <location evidence="2">Cell membrane</location>
        <topology evidence="2">Multi-pass membrane protein</topology>
    </subcellularLocation>
</comment>
<dbReference type="RefSeq" id="WP_088773325.1">
    <property type="nucleotide sequence ID" value="NZ_AP023082.1"/>
</dbReference>
<comment type="similarity">
    <text evidence="3">Belongs to the nicotinamide ribonucleoside (NR) uptake permease (TC 4.B.1) family.</text>
</comment>
<dbReference type="InterPro" id="IPR006419">
    <property type="entry name" value="NMN_transpt_PnuC"/>
</dbReference>
<accession>A0ABN5AYC2</accession>
<feature type="transmembrane region" description="Helical" evidence="10">
    <location>
        <begin position="148"/>
        <end position="171"/>
    </location>
</feature>
<feature type="transmembrane region" description="Helical" evidence="10">
    <location>
        <begin position="118"/>
        <end position="136"/>
    </location>
</feature>
<dbReference type="PANTHER" id="PTHR36122:SF2">
    <property type="entry name" value="NICOTINAMIDE RIBOSIDE TRANSPORTER PNUC"/>
    <property type="match status" value="1"/>
</dbReference>
<keyword evidence="6" id="KW-1003">Cell membrane</keyword>
<evidence type="ECO:0000256" key="3">
    <source>
        <dbReference type="ARBA" id="ARBA00006669"/>
    </source>
</evidence>
<evidence type="ECO:0000256" key="7">
    <source>
        <dbReference type="ARBA" id="ARBA00022692"/>
    </source>
</evidence>
<feature type="transmembrane region" description="Helical" evidence="10">
    <location>
        <begin position="12"/>
        <end position="35"/>
    </location>
</feature>
<evidence type="ECO:0000256" key="9">
    <source>
        <dbReference type="ARBA" id="ARBA00023136"/>
    </source>
</evidence>
<evidence type="ECO:0000256" key="8">
    <source>
        <dbReference type="ARBA" id="ARBA00022989"/>
    </source>
</evidence>
<evidence type="ECO:0000256" key="10">
    <source>
        <dbReference type="SAM" id="Phobius"/>
    </source>
</evidence>
<name>A0ABN5AYC2_9GAMM</name>
<evidence type="ECO:0000256" key="4">
    <source>
        <dbReference type="ARBA" id="ARBA00017522"/>
    </source>
</evidence>
<keyword evidence="9 10" id="KW-0472">Membrane</keyword>
<dbReference type="NCBIfam" id="TIGR01528">
    <property type="entry name" value="NMN_trans_PnuC"/>
    <property type="match status" value="1"/>
</dbReference>
<dbReference type="Proteomes" id="UP000249910">
    <property type="component" value="Chromosome"/>
</dbReference>
<gene>
    <name evidence="11" type="ORF">CDV26_11205</name>
</gene>
<comment type="function">
    <text evidence="1">Required for nicotinamide riboside transport across the inner membrane.</text>
</comment>
<sequence length="183" mass="20817">MLHILDFCTMIVNLLCTFLLAGLYVVGWPIGILGLIMSASLFSISGLYADAILQIVLLFSFGYGWYTWQRNPAGDKVIVHRLNVIGWLKVLFYIVLLGLLVSQLLISYTNSTTPYMDGFTSTASLICVFLASRKVVDNWIIWIFVDSTYVFLYVYKSLFFAAITTLIYLMVAIHGYRHWKKAV</sequence>
<feature type="transmembrane region" description="Helical" evidence="10">
    <location>
        <begin position="86"/>
        <end position="106"/>
    </location>
</feature>
<keyword evidence="5" id="KW-0813">Transport</keyword>
<keyword evidence="12" id="KW-1185">Reference proteome</keyword>
<dbReference type="PANTHER" id="PTHR36122">
    <property type="entry name" value="NICOTINAMIDE RIBOSIDE TRANSPORTER PNUC"/>
    <property type="match status" value="1"/>
</dbReference>
<reference evidence="11 12" key="1">
    <citation type="submission" date="2017-06" db="EMBL/GenBank/DDBJ databases">
        <title>Complete genome of Francisella halioticida.</title>
        <authorList>
            <person name="Sjodin A."/>
        </authorList>
    </citation>
    <scope>NUCLEOTIDE SEQUENCE [LARGE SCALE GENOMIC DNA]</scope>
    <source>
        <strain evidence="11 12">DSM 23729</strain>
    </source>
</reference>
<evidence type="ECO:0000313" key="12">
    <source>
        <dbReference type="Proteomes" id="UP000249910"/>
    </source>
</evidence>
<feature type="transmembrane region" description="Helical" evidence="10">
    <location>
        <begin position="47"/>
        <end position="66"/>
    </location>
</feature>
<proteinExistence type="inferred from homology"/>